<accession>M3J332</accession>
<feature type="region of interest" description="Disordered" evidence="1">
    <location>
        <begin position="1"/>
        <end position="47"/>
    </location>
</feature>
<feature type="compositionally biased region" description="Basic residues" evidence="1">
    <location>
        <begin position="13"/>
        <end position="27"/>
    </location>
</feature>
<proteinExistence type="predicted"/>
<comment type="caution">
    <text evidence="2">The sequence shown here is derived from an EMBL/GenBank/DDBJ whole genome shotgun (WGS) entry which is preliminary data.</text>
</comment>
<protein>
    <submittedName>
        <fullName evidence="2">Uncharacterized protein</fullName>
    </submittedName>
</protein>
<sequence>MNSKVLPPANGKKLWRVKKTQPSHSRHNSTSSSSSSTSNSSASNSMQTSIECLNNSLKIVAAASKFTIKRPPLRRPKNKPGKPKDFVFVDLSPVQSEEEETTTTAKLNTPSSSRRTSTASAPAVLTPATPMTANTSIDTLNNNDNGLCCTNDILMNNFNVAAPVAAAPISACPPPIESFGGLPSPVESLDDFLISEFDLWDNSEVNWESILQNQSQPQQPQQPVQQQEVTPNNNGFQEFMDIVSIVQQQQEQIQQLQQQLQQIKTTPPITTTSSSNKYIDFSF</sequence>
<dbReference type="EMBL" id="AOGT01002052">
    <property type="protein sequence ID" value="EMG46303.1"/>
    <property type="molecule type" value="Genomic_DNA"/>
</dbReference>
<dbReference type="AlphaFoldDB" id="M3J332"/>
<feature type="compositionally biased region" description="Low complexity" evidence="1">
    <location>
        <begin position="109"/>
        <end position="123"/>
    </location>
</feature>
<evidence type="ECO:0000313" key="2">
    <source>
        <dbReference type="EMBL" id="EMG46303.1"/>
    </source>
</evidence>
<feature type="region of interest" description="Disordered" evidence="1">
    <location>
        <begin position="92"/>
        <end position="130"/>
    </location>
</feature>
<dbReference type="OrthoDB" id="4025787at2759"/>
<gene>
    <name evidence="2" type="ORF">G210_3454</name>
</gene>
<evidence type="ECO:0000256" key="1">
    <source>
        <dbReference type="SAM" id="MobiDB-lite"/>
    </source>
</evidence>
<keyword evidence="3" id="KW-1185">Reference proteome</keyword>
<dbReference type="Proteomes" id="UP000011777">
    <property type="component" value="Unassembled WGS sequence"/>
</dbReference>
<reference evidence="2 3" key="1">
    <citation type="submission" date="2013-02" db="EMBL/GenBank/DDBJ databases">
        <title>Genome sequence of Candida maltosa Xu316, a potential industrial strain for xylitol and ethanol production.</title>
        <authorList>
            <person name="Yu J."/>
            <person name="Wang Q."/>
            <person name="Geng X."/>
            <person name="Bao W."/>
            <person name="He P."/>
            <person name="Cai J."/>
        </authorList>
    </citation>
    <scope>NUCLEOTIDE SEQUENCE [LARGE SCALE GENOMIC DNA]</scope>
    <source>
        <strain evidence="3">Xu316</strain>
    </source>
</reference>
<name>M3J332_CANMX</name>
<organism evidence="2 3">
    <name type="scientific">Candida maltosa (strain Xu316)</name>
    <name type="common">Yeast</name>
    <dbReference type="NCBI Taxonomy" id="1245528"/>
    <lineage>
        <taxon>Eukaryota</taxon>
        <taxon>Fungi</taxon>
        <taxon>Dikarya</taxon>
        <taxon>Ascomycota</taxon>
        <taxon>Saccharomycotina</taxon>
        <taxon>Pichiomycetes</taxon>
        <taxon>Debaryomycetaceae</taxon>
        <taxon>Candida/Lodderomyces clade</taxon>
        <taxon>Candida</taxon>
    </lineage>
</organism>
<dbReference type="HOGENOM" id="CLU_787547_0_0_1"/>
<evidence type="ECO:0000313" key="3">
    <source>
        <dbReference type="Proteomes" id="UP000011777"/>
    </source>
</evidence>
<dbReference type="STRING" id="1245528.M3J332"/>
<feature type="compositionally biased region" description="Low complexity" evidence="1">
    <location>
        <begin position="28"/>
        <end position="47"/>
    </location>
</feature>
<dbReference type="OMA" id="AQVDMIN"/>